<comment type="caution">
    <text evidence="1">The sequence shown here is derived from an EMBL/GenBank/DDBJ whole genome shotgun (WGS) entry which is preliminary data.</text>
</comment>
<dbReference type="RefSeq" id="WP_382387803.1">
    <property type="nucleotide sequence ID" value="NZ_JBHLWI010000031.1"/>
</dbReference>
<reference evidence="1 2" key="1">
    <citation type="submission" date="2024-09" db="EMBL/GenBank/DDBJ databases">
        <authorList>
            <person name="Sun Q."/>
            <person name="Mori K."/>
        </authorList>
    </citation>
    <scope>NUCLEOTIDE SEQUENCE [LARGE SCALE GENOMIC DNA]</scope>
    <source>
        <strain evidence="1 2">CCM 7650</strain>
    </source>
</reference>
<evidence type="ECO:0000313" key="2">
    <source>
        <dbReference type="Proteomes" id="UP001589797"/>
    </source>
</evidence>
<gene>
    <name evidence="1" type="ORF">ACFFIP_11560</name>
</gene>
<protein>
    <submittedName>
        <fullName evidence="1">Uncharacterized protein</fullName>
    </submittedName>
</protein>
<dbReference type="PROSITE" id="PS51257">
    <property type="entry name" value="PROKAR_LIPOPROTEIN"/>
    <property type="match status" value="1"/>
</dbReference>
<evidence type="ECO:0000313" key="1">
    <source>
        <dbReference type="EMBL" id="MFC0263317.1"/>
    </source>
</evidence>
<dbReference type="EMBL" id="JBHLWI010000031">
    <property type="protein sequence ID" value="MFC0263317.1"/>
    <property type="molecule type" value="Genomic_DNA"/>
</dbReference>
<name>A0ABV6FTW2_9BACT</name>
<organism evidence="1 2">
    <name type="scientific">Fontibacter flavus</name>
    <dbReference type="NCBI Taxonomy" id="654838"/>
    <lineage>
        <taxon>Bacteria</taxon>
        <taxon>Pseudomonadati</taxon>
        <taxon>Bacteroidota</taxon>
        <taxon>Cytophagia</taxon>
        <taxon>Cytophagales</taxon>
        <taxon>Cyclobacteriaceae</taxon>
        <taxon>Fontibacter</taxon>
    </lineage>
</organism>
<accession>A0ABV6FTW2</accession>
<keyword evidence="2" id="KW-1185">Reference proteome</keyword>
<sequence length="222" mass="24723">MKLHRLLNYACCSGLLLLFLLLSACMSESLQEPDNFMELEQELASSHFDLFEDEIGQYLRKNPSSQNRLVAAIRSATAKYHNFDKAKSAGYALDPHCVEVPGLGGMGHHAVNPGLLMSAYDPLLPSVLLFEPGKNGQMKLVGVEYVVPADLWDESNGLPKFGEIEFADHREMTENEDGEPVNVNGGPPFPHYQLHVWIWKNNPAGMYFPLNPNVSCQFASED</sequence>
<proteinExistence type="predicted"/>
<dbReference type="Proteomes" id="UP001589797">
    <property type="component" value="Unassembled WGS sequence"/>
</dbReference>